<evidence type="ECO:0000313" key="4">
    <source>
        <dbReference type="Proteomes" id="UP001367676"/>
    </source>
</evidence>
<proteinExistence type="inferred from homology"/>
<gene>
    <name evidence="3" type="ORF">V9T40_003469</name>
</gene>
<feature type="domain" description="THIF-type NAD/FAD binding fold" evidence="2">
    <location>
        <begin position="16"/>
        <end position="301"/>
    </location>
</feature>
<dbReference type="GO" id="GO:0031510">
    <property type="term" value="C:SUMO activating enzyme complex"/>
    <property type="evidence" value="ECO:0007669"/>
    <property type="project" value="TreeGrafter"/>
</dbReference>
<dbReference type="AlphaFoldDB" id="A0AAN9YAF2"/>
<dbReference type="InterPro" id="IPR000594">
    <property type="entry name" value="ThiF_NAD_FAD-bd"/>
</dbReference>
<evidence type="ECO:0000313" key="3">
    <source>
        <dbReference type="EMBL" id="KAK7603470.1"/>
    </source>
</evidence>
<dbReference type="Proteomes" id="UP001367676">
    <property type="component" value="Unassembled WGS sequence"/>
</dbReference>
<dbReference type="GO" id="GO:0016925">
    <property type="term" value="P:protein sumoylation"/>
    <property type="evidence" value="ECO:0007669"/>
    <property type="project" value="TreeGrafter"/>
</dbReference>
<keyword evidence="4" id="KW-1185">Reference proteome</keyword>
<dbReference type="GO" id="GO:0019948">
    <property type="term" value="F:SUMO activating enzyme activity"/>
    <property type="evidence" value="ECO:0007669"/>
    <property type="project" value="TreeGrafter"/>
</dbReference>
<dbReference type="GO" id="GO:0005737">
    <property type="term" value="C:cytoplasm"/>
    <property type="evidence" value="ECO:0007669"/>
    <property type="project" value="TreeGrafter"/>
</dbReference>
<dbReference type="EMBL" id="JBBCAQ010000006">
    <property type="protein sequence ID" value="KAK7603470.1"/>
    <property type="molecule type" value="Genomic_DNA"/>
</dbReference>
<name>A0AAN9YAF2_9HEMI</name>
<protein>
    <recommendedName>
        <fullName evidence="2">THIF-type NAD/FAD binding fold domain-containing protein</fullName>
    </recommendedName>
</protein>
<reference evidence="3 4" key="1">
    <citation type="submission" date="2024-03" db="EMBL/GenBank/DDBJ databases">
        <title>Adaptation during the transition from Ophiocordyceps entomopathogen to insect associate is accompanied by gene loss and intensified selection.</title>
        <authorList>
            <person name="Ward C.M."/>
            <person name="Onetto C.A."/>
            <person name="Borneman A.R."/>
        </authorList>
    </citation>
    <scope>NUCLEOTIDE SEQUENCE [LARGE SCALE GENOMIC DNA]</scope>
    <source>
        <strain evidence="3">AWRI1</strain>
        <tissue evidence="3">Single Adult Female</tissue>
    </source>
</reference>
<dbReference type="PANTHER" id="PTHR10953:SF162">
    <property type="entry name" value="SUMO-ACTIVATING ENZYME SUBUNIT 1"/>
    <property type="match status" value="1"/>
</dbReference>
<dbReference type="InterPro" id="IPR035985">
    <property type="entry name" value="Ubiquitin-activating_enz"/>
</dbReference>
<evidence type="ECO:0000256" key="1">
    <source>
        <dbReference type="ARBA" id="ARBA00005673"/>
    </source>
</evidence>
<comment type="similarity">
    <text evidence="1">Belongs to the ubiquitin-activating E1 family.</text>
</comment>
<dbReference type="Gene3D" id="3.40.50.720">
    <property type="entry name" value="NAD(P)-binding Rossmann-like Domain"/>
    <property type="match status" value="1"/>
</dbReference>
<evidence type="ECO:0000259" key="2">
    <source>
        <dbReference type="Pfam" id="PF00899"/>
    </source>
</evidence>
<accession>A0AAN9YAF2</accession>
<dbReference type="SUPFAM" id="SSF69572">
    <property type="entry name" value="Activating enzymes of the ubiquitin-like proteins"/>
    <property type="match status" value="1"/>
</dbReference>
<dbReference type="Pfam" id="PF00899">
    <property type="entry name" value="ThiF"/>
    <property type="match status" value="1"/>
</dbReference>
<sequence length="330" mass="36903">MSVDQNCITEEEAELYDRQIRLWGANVQRSLRNLKVLVIGLNGVAAEVCKNLILSGVHSVTMMDNGNVSKEDLTSQYLLYPESIGQNRAQASLKAAQVLNPNVKVSADTSSPLDKPISYYSNFDVLCVTKQLPAVVVCLNDICKLYSIKFFSGDSFGMFGYLFEDLPDQKSENNELCSSFSSALNHQWTPKTSLKKRKLEDPSYLVFKILTDFRSSNCRDPSRSFEENDKRVLSDLRNSVLKSFNVEDDILPEEYLENVFGEYGPTCSVIGGMIAQLVVKSLSTDSSTSYNLHLFNHLRCQLTGMNFILSSQSKDIIPPPVEGSVVELEE</sequence>
<dbReference type="InterPro" id="IPR045886">
    <property type="entry name" value="ThiF/MoeB/HesA"/>
</dbReference>
<comment type="caution">
    <text evidence="3">The sequence shown here is derived from an EMBL/GenBank/DDBJ whole genome shotgun (WGS) entry which is preliminary data.</text>
</comment>
<organism evidence="3 4">
    <name type="scientific">Parthenolecanium corni</name>
    <dbReference type="NCBI Taxonomy" id="536013"/>
    <lineage>
        <taxon>Eukaryota</taxon>
        <taxon>Metazoa</taxon>
        <taxon>Ecdysozoa</taxon>
        <taxon>Arthropoda</taxon>
        <taxon>Hexapoda</taxon>
        <taxon>Insecta</taxon>
        <taxon>Pterygota</taxon>
        <taxon>Neoptera</taxon>
        <taxon>Paraneoptera</taxon>
        <taxon>Hemiptera</taxon>
        <taxon>Sternorrhyncha</taxon>
        <taxon>Coccoidea</taxon>
        <taxon>Coccidae</taxon>
        <taxon>Parthenolecanium</taxon>
    </lineage>
</organism>
<dbReference type="PANTHER" id="PTHR10953">
    <property type="entry name" value="UBIQUITIN-ACTIVATING ENZYME E1"/>
    <property type="match status" value="1"/>
</dbReference>